<dbReference type="PANTHER" id="PTHR37702:SF9">
    <property type="entry name" value="PROLINE-RICH FAMILY PROTEIN"/>
    <property type="match status" value="1"/>
</dbReference>
<evidence type="ECO:0000256" key="1">
    <source>
        <dbReference type="SAM" id="SignalP"/>
    </source>
</evidence>
<dbReference type="EMBL" id="SWLB01000011">
    <property type="protein sequence ID" value="KAF3332716.1"/>
    <property type="molecule type" value="Genomic_DNA"/>
</dbReference>
<evidence type="ECO:0000313" key="2">
    <source>
        <dbReference type="EMBL" id="KAF3332716.1"/>
    </source>
</evidence>
<comment type="caution">
    <text evidence="2">The sequence shown here is derived from an EMBL/GenBank/DDBJ whole genome shotgun (WGS) entry which is preliminary data.</text>
</comment>
<dbReference type="PANTHER" id="PTHR37702">
    <property type="entry name" value="PROLINE-RICH FAMILY PROTEIN"/>
    <property type="match status" value="1"/>
</dbReference>
<evidence type="ECO:0000313" key="3">
    <source>
        <dbReference type="Proteomes" id="UP000623129"/>
    </source>
</evidence>
<reference evidence="2" key="1">
    <citation type="submission" date="2020-01" db="EMBL/GenBank/DDBJ databases">
        <title>Genome sequence of Kobresia littledalei, the first chromosome-level genome in the family Cyperaceae.</title>
        <authorList>
            <person name="Qu G."/>
        </authorList>
    </citation>
    <scope>NUCLEOTIDE SEQUENCE</scope>
    <source>
        <strain evidence="2">C.B.Clarke</strain>
        <tissue evidence="2">Leaf</tissue>
    </source>
</reference>
<sequence length="145" mass="15840">MAFTLPHFNCITIISILLSFSFPLVPVSADDSSSTECQYPCLPAPVVPVTYCPPPPPPPLPLSPVTGYWSYPPPPPSEYYPYYSPPNKYNMNPSPPPPDPMLPWFPWYYQHKGPSVSKGNCVFSQGSLGGSNVVLLGIVAVLMIL</sequence>
<gene>
    <name evidence="2" type="ORF">FCM35_KLT02293</name>
</gene>
<feature type="signal peptide" evidence="1">
    <location>
        <begin position="1"/>
        <end position="29"/>
    </location>
</feature>
<dbReference type="Proteomes" id="UP000623129">
    <property type="component" value="Unassembled WGS sequence"/>
</dbReference>
<keyword evidence="1" id="KW-0732">Signal</keyword>
<name>A0A833R3Q5_9POAL</name>
<accession>A0A833R3Q5</accession>
<organism evidence="2 3">
    <name type="scientific">Carex littledalei</name>
    <dbReference type="NCBI Taxonomy" id="544730"/>
    <lineage>
        <taxon>Eukaryota</taxon>
        <taxon>Viridiplantae</taxon>
        <taxon>Streptophyta</taxon>
        <taxon>Embryophyta</taxon>
        <taxon>Tracheophyta</taxon>
        <taxon>Spermatophyta</taxon>
        <taxon>Magnoliopsida</taxon>
        <taxon>Liliopsida</taxon>
        <taxon>Poales</taxon>
        <taxon>Cyperaceae</taxon>
        <taxon>Cyperoideae</taxon>
        <taxon>Cariceae</taxon>
        <taxon>Carex</taxon>
        <taxon>Carex subgen. Euthyceras</taxon>
    </lineage>
</organism>
<dbReference type="AlphaFoldDB" id="A0A833R3Q5"/>
<proteinExistence type="predicted"/>
<feature type="chain" id="PRO_5032307762" evidence="1">
    <location>
        <begin position="30"/>
        <end position="145"/>
    </location>
</feature>
<keyword evidence="3" id="KW-1185">Reference proteome</keyword>
<protein>
    <submittedName>
        <fullName evidence="2">Uncharacterized protein</fullName>
    </submittedName>
</protein>